<dbReference type="SUPFAM" id="SSF53254">
    <property type="entry name" value="Phosphoglycerate mutase-like"/>
    <property type="match status" value="1"/>
</dbReference>
<dbReference type="Gene3D" id="3.40.50.1240">
    <property type="entry name" value="Phosphoglycerate mutase-like"/>
    <property type="match status" value="1"/>
</dbReference>
<dbReference type="SMART" id="SM00855">
    <property type="entry name" value="PGAM"/>
    <property type="match status" value="1"/>
</dbReference>
<protein>
    <recommendedName>
        <fullName evidence="1">Alpha-ribazole phosphatase</fullName>
        <ecNumber evidence="1">3.1.3.73</ecNumber>
    </recommendedName>
</protein>
<dbReference type="InterPro" id="IPR029033">
    <property type="entry name" value="His_PPase_superfam"/>
</dbReference>
<reference evidence="2 3" key="1">
    <citation type="submission" date="2023-07" db="EMBL/GenBank/DDBJ databases">
        <title>Genomic Encyclopedia of Type Strains, Phase IV (KMG-IV): sequencing the most valuable type-strain genomes for metagenomic binning, comparative biology and taxonomic classification.</title>
        <authorList>
            <person name="Goeker M."/>
        </authorList>
    </citation>
    <scope>NUCLEOTIDE SEQUENCE [LARGE SCALE GENOMIC DNA]</scope>
    <source>
        <strain evidence="2 3">DSM 16980</strain>
    </source>
</reference>
<dbReference type="InterPro" id="IPR050275">
    <property type="entry name" value="PGM_Phosphatase"/>
</dbReference>
<evidence type="ECO:0000313" key="3">
    <source>
        <dbReference type="Proteomes" id="UP001239167"/>
    </source>
</evidence>
<keyword evidence="3" id="KW-1185">Reference proteome</keyword>
<dbReference type="RefSeq" id="WP_307222472.1">
    <property type="nucleotide sequence ID" value="NZ_CP116940.1"/>
</dbReference>
<dbReference type="PROSITE" id="PS00175">
    <property type="entry name" value="PG_MUTASE"/>
    <property type="match status" value="1"/>
</dbReference>
<dbReference type="PANTHER" id="PTHR48100">
    <property type="entry name" value="BROAD-SPECIFICITY PHOSPHATASE YOR283W-RELATED"/>
    <property type="match status" value="1"/>
</dbReference>
<dbReference type="EMBL" id="JAUSUE010000001">
    <property type="protein sequence ID" value="MDQ0202586.1"/>
    <property type="molecule type" value="Genomic_DNA"/>
</dbReference>
<gene>
    <name evidence="2" type="ORF">J2S01_000271</name>
</gene>
<evidence type="ECO:0000313" key="2">
    <source>
        <dbReference type="EMBL" id="MDQ0202586.1"/>
    </source>
</evidence>
<dbReference type="CDD" id="cd07067">
    <property type="entry name" value="HP_PGM_like"/>
    <property type="match status" value="1"/>
</dbReference>
<sequence>MAYIQGKITVTKIILVRHGQTEWNAQKRFYGWTDIGLSAKGGKQARLLAENFPERQVDLIYSSDLTRASDTAAYIGKQFSCEVRTDRQLREINFGKWEGLLYDEILAKWPEEMRVFLSRPDMLKIPDGETFSQVQKRAVARISEIADANAGKNIVAVTHGAFINVLLAASLRIPLRHLWSLQQENTSVNILYYREGSWQVELVNGTAHLGIDEMANTH</sequence>
<dbReference type="EC" id="3.1.3.73" evidence="1"/>
<evidence type="ECO:0000256" key="1">
    <source>
        <dbReference type="NCBIfam" id="TIGR03162"/>
    </source>
</evidence>
<name>A0ABT9Y4D1_9FIRM</name>
<dbReference type="NCBIfam" id="TIGR03162">
    <property type="entry name" value="ribazole_cobC"/>
    <property type="match status" value="1"/>
</dbReference>
<dbReference type="InterPro" id="IPR017578">
    <property type="entry name" value="Ribazole_CobC"/>
</dbReference>
<dbReference type="Proteomes" id="UP001239167">
    <property type="component" value="Unassembled WGS sequence"/>
</dbReference>
<dbReference type="InterPro" id="IPR013078">
    <property type="entry name" value="His_Pase_superF_clade-1"/>
</dbReference>
<dbReference type="PANTHER" id="PTHR48100:SF59">
    <property type="entry name" value="ADENOSYLCOBALAMIN_ALPHA-RIBAZOLE PHOSPHATASE"/>
    <property type="match status" value="1"/>
</dbReference>
<proteinExistence type="predicted"/>
<organism evidence="2 3">
    <name type="scientific">Pectinatus haikarae</name>
    <dbReference type="NCBI Taxonomy" id="349096"/>
    <lineage>
        <taxon>Bacteria</taxon>
        <taxon>Bacillati</taxon>
        <taxon>Bacillota</taxon>
        <taxon>Negativicutes</taxon>
        <taxon>Selenomonadales</taxon>
        <taxon>Selenomonadaceae</taxon>
        <taxon>Pectinatus</taxon>
    </lineage>
</organism>
<accession>A0ABT9Y4D1</accession>
<dbReference type="Pfam" id="PF00300">
    <property type="entry name" value="His_Phos_1"/>
    <property type="match status" value="1"/>
</dbReference>
<comment type="caution">
    <text evidence="2">The sequence shown here is derived from an EMBL/GenBank/DDBJ whole genome shotgun (WGS) entry which is preliminary data.</text>
</comment>
<dbReference type="InterPro" id="IPR001345">
    <property type="entry name" value="PG/BPGM_mutase_AS"/>
</dbReference>